<proteinExistence type="predicted"/>
<keyword evidence="4" id="KW-1185">Reference proteome</keyword>
<dbReference type="InterPro" id="IPR043502">
    <property type="entry name" value="DNA/RNA_pol_sf"/>
</dbReference>
<dbReference type="Gene3D" id="3.30.70.370">
    <property type="match status" value="1"/>
</dbReference>
<dbReference type="InterPro" id="IPR012337">
    <property type="entry name" value="RNaseH-like_sf"/>
</dbReference>
<sequence>MMNHRCSNLSTKSAAKRSINSSKIAQKRSTAVSEYGFKPIPLIPERLHKHLFSSEYPSSSVVTEDFELLGSEQLELPDIEAVNGNLLQRMEVQCTGYIDEYVQALEQAAAFEELPAVPSKWNYDTGWTKYNADGTFEKIPYPDGQVLFFDVEVCMEDGLLPTLAVAVSKSTWYSWCSERLITGTDVPELARLHHLIPLEPEGGSSSKRVVIGHNVAFDRARVREQYYPQKTGTKFWDTMSMSIPMFGMADHQLALYEKKSDLTDEFEEGSGWVSSWKHRVSRNSLSAVHEKLCGGISDLNIDKTLRDTFIKGSIVDVRNNFQALVEYCASDVKATFEIYKAMLPDFKKRMPSPITWFGMFEMCSAYLPINKNWRDFYDHCEKLCDAKNNEAVRGVVKAYRGVLDDFKEDHLYRNDPWMWAADWNVSRSSVYPQWYQGLFNSKSTSEADLDEVIAKDVKAKSRDLARVFGLCYGPYPLFFKQEYGWGFLVPPVNADEVCKVENVQLYSRRKEYVSMPVRIIYNLILDNSNTCMDVKIPGGKPTSTVGPFEFHRLPHPGGIGKNVGNPFVKDYADLFRNKILWASRYEDEMLQLIEDQSSTRYWGNYRQRFKEQLTVWLDDEASRGAIAPTIIPAGTVTRRGVHKLFLTASNPKEGMIGTEIKSMIQCNDGLVFVGADVDSQEQWLAATLGDSATGQGKAGATPFANMLLVGNKSDNSDLHSVVAHQVGISRDNAKVLNYARLYGSGLQHAVDFLKKEGITPKKARELSERLFSTTKGEQLNYSELRLTTNKYFEAFLRDMSIDYTGDFIKLHEKYFLPDRPPIGRNVTSDFEDWIIEKIQSHRDYDAKDIIAHLYEEEKVKLYAGGFETDTFNYLEMMLRSKELRTPILGCRLSKSLEPLPSEVPDFEQFRNKYRRSIINWVVQSSAVDFLHMLLLTMHWLIEKYDIEARYSISIHDEVRYVVNEKDKYRCALALHLSNAYVRAAISQHLGIQELPMSVAFFGQVDIDTVLRKEVTIKVKNPDGHEIPEGKALTFAEVLKCTHGTLSRGAR</sequence>
<dbReference type="WBParaSite" id="L893_g9733.t1">
    <property type="protein sequence ID" value="L893_g9733.t1"/>
    <property type="gene ID" value="L893_g9733"/>
</dbReference>
<protein>
    <recommendedName>
        <fullName evidence="1">Mitochondrial DNA polymerase catalytic subunit</fullName>
    </recommendedName>
</protein>
<evidence type="ECO:0000313" key="5">
    <source>
        <dbReference type="WBParaSite" id="L893_g9733.t1"/>
    </source>
</evidence>
<dbReference type="GO" id="GO:0003887">
    <property type="term" value="F:DNA-directed DNA polymerase activity"/>
    <property type="evidence" value="ECO:0007669"/>
    <property type="project" value="InterPro"/>
</dbReference>
<dbReference type="PANTHER" id="PTHR10267">
    <property type="entry name" value="DNA POLYMERASE SUBUNIT GAMMA-1"/>
    <property type="match status" value="1"/>
</dbReference>
<dbReference type="Gene3D" id="1.10.150.20">
    <property type="entry name" value="5' to 3' exonuclease, C-terminal subdomain"/>
    <property type="match status" value="2"/>
</dbReference>
<dbReference type="SMART" id="SM00482">
    <property type="entry name" value="POLAc"/>
    <property type="match status" value="1"/>
</dbReference>
<dbReference type="SUPFAM" id="SSF56672">
    <property type="entry name" value="DNA/RNA polymerases"/>
    <property type="match status" value="1"/>
</dbReference>
<dbReference type="AlphaFoldDB" id="A0A1I8AUU5"/>
<dbReference type="Gene3D" id="3.30.420.390">
    <property type="match status" value="2"/>
</dbReference>
<dbReference type="GO" id="GO:0005760">
    <property type="term" value="C:gamma DNA polymerase complex"/>
    <property type="evidence" value="ECO:0007669"/>
    <property type="project" value="InterPro"/>
</dbReference>
<dbReference type="SUPFAM" id="SSF53098">
    <property type="entry name" value="Ribonuclease H-like"/>
    <property type="match status" value="1"/>
</dbReference>
<dbReference type="InterPro" id="IPR002297">
    <property type="entry name" value="DNA-dir_DNA_pol_A_mt"/>
</dbReference>
<dbReference type="Pfam" id="PF18136">
    <property type="entry name" value="DNApol_Exo"/>
    <property type="match status" value="1"/>
</dbReference>
<reference evidence="5" key="1">
    <citation type="submission" date="2016-11" db="UniProtKB">
        <authorList>
            <consortium name="WormBaseParasite"/>
        </authorList>
    </citation>
    <scope>IDENTIFICATION</scope>
</reference>
<evidence type="ECO:0000259" key="3">
    <source>
        <dbReference type="SMART" id="SM00482"/>
    </source>
</evidence>
<dbReference type="GO" id="GO:0003677">
    <property type="term" value="F:DNA binding"/>
    <property type="evidence" value="ECO:0007669"/>
    <property type="project" value="InterPro"/>
</dbReference>
<feature type="domain" description="DNA-directed DNA polymerase family A palm" evidence="3">
    <location>
        <begin position="657"/>
        <end position="966"/>
    </location>
</feature>
<dbReference type="InterPro" id="IPR041336">
    <property type="entry name" value="DNApol_Exo"/>
</dbReference>
<feature type="region of interest" description="Disordered" evidence="2">
    <location>
        <begin position="1"/>
        <end position="22"/>
    </location>
</feature>
<accession>A0A1I8AUU5</accession>
<dbReference type="InterPro" id="IPR001098">
    <property type="entry name" value="DNA-dir_DNA_pol_A_palm_dom"/>
</dbReference>
<evidence type="ECO:0000313" key="4">
    <source>
        <dbReference type="Proteomes" id="UP000095287"/>
    </source>
</evidence>
<evidence type="ECO:0000256" key="1">
    <source>
        <dbReference type="ARBA" id="ARBA00031966"/>
    </source>
</evidence>
<dbReference type="Proteomes" id="UP000095287">
    <property type="component" value="Unplaced"/>
</dbReference>
<dbReference type="PRINTS" id="PR00867">
    <property type="entry name" value="DNAPOLG"/>
</dbReference>
<dbReference type="PANTHER" id="PTHR10267:SF0">
    <property type="entry name" value="DNA POLYMERASE SUBUNIT GAMMA-1"/>
    <property type="match status" value="1"/>
</dbReference>
<name>A0A1I8AUU5_9BILA</name>
<dbReference type="GO" id="GO:0006264">
    <property type="term" value="P:mitochondrial DNA replication"/>
    <property type="evidence" value="ECO:0007669"/>
    <property type="project" value="TreeGrafter"/>
</dbReference>
<organism evidence="4 5">
    <name type="scientific">Steinernema glaseri</name>
    <dbReference type="NCBI Taxonomy" id="37863"/>
    <lineage>
        <taxon>Eukaryota</taxon>
        <taxon>Metazoa</taxon>
        <taxon>Ecdysozoa</taxon>
        <taxon>Nematoda</taxon>
        <taxon>Chromadorea</taxon>
        <taxon>Rhabditida</taxon>
        <taxon>Tylenchina</taxon>
        <taxon>Panagrolaimomorpha</taxon>
        <taxon>Strongyloidoidea</taxon>
        <taxon>Steinernematidae</taxon>
        <taxon>Steinernema</taxon>
    </lineage>
</organism>
<evidence type="ECO:0000256" key="2">
    <source>
        <dbReference type="SAM" id="MobiDB-lite"/>
    </source>
</evidence>
<dbReference type="GO" id="GO:0008408">
    <property type="term" value="F:3'-5' exonuclease activity"/>
    <property type="evidence" value="ECO:0007669"/>
    <property type="project" value="TreeGrafter"/>
</dbReference>